<proteinExistence type="predicted"/>
<name>A0A0D1YKE0_9PEZI</name>
<keyword evidence="2" id="KW-1185">Reference proteome</keyword>
<dbReference type="RefSeq" id="XP_016211206.1">
    <property type="nucleotide sequence ID" value="XM_016360834.1"/>
</dbReference>
<evidence type="ECO:0000313" key="1">
    <source>
        <dbReference type="EMBL" id="KIW01337.1"/>
    </source>
</evidence>
<dbReference type="InParanoid" id="A0A0D1YKE0"/>
<dbReference type="VEuPathDB" id="FungiDB:PV09_07109"/>
<accession>A0A0D1YKE0</accession>
<gene>
    <name evidence="1" type="ORF">PV09_07109</name>
</gene>
<protein>
    <submittedName>
        <fullName evidence="1">Uncharacterized protein</fullName>
    </submittedName>
</protein>
<dbReference type="HOGENOM" id="CLU_2265785_0_0_1"/>
<dbReference type="AlphaFoldDB" id="A0A0D1YKE0"/>
<sequence>MLEHVSSTFNRACSFRNEPKKSSNVFRTPCNRLDLRYCISFHCCFHRSQTNLHRAKRAPPLVLRQTPGSAHARWTKQVKRAGWVDKLLIVNQCSEKTGSANVK</sequence>
<dbReference type="GeneID" id="27315082"/>
<evidence type="ECO:0000313" key="2">
    <source>
        <dbReference type="Proteomes" id="UP000053259"/>
    </source>
</evidence>
<dbReference type="Proteomes" id="UP000053259">
    <property type="component" value="Unassembled WGS sequence"/>
</dbReference>
<organism evidence="1 2">
    <name type="scientific">Verruconis gallopava</name>
    <dbReference type="NCBI Taxonomy" id="253628"/>
    <lineage>
        <taxon>Eukaryota</taxon>
        <taxon>Fungi</taxon>
        <taxon>Dikarya</taxon>
        <taxon>Ascomycota</taxon>
        <taxon>Pezizomycotina</taxon>
        <taxon>Dothideomycetes</taxon>
        <taxon>Pleosporomycetidae</taxon>
        <taxon>Venturiales</taxon>
        <taxon>Sympoventuriaceae</taxon>
        <taxon>Verruconis</taxon>
    </lineage>
</organism>
<reference evidence="1 2" key="1">
    <citation type="submission" date="2015-01" db="EMBL/GenBank/DDBJ databases">
        <title>The Genome Sequence of Ochroconis gallopava CBS43764.</title>
        <authorList>
            <consortium name="The Broad Institute Genomics Platform"/>
            <person name="Cuomo C."/>
            <person name="de Hoog S."/>
            <person name="Gorbushina A."/>
            <person name="Stielow B."/>
            <person name="Teixiera M."/>
            <person name="Abouelleil A."/>
            <person name="Chapman S.B."/>
            <person name="Priest M."/>
            <person name="Young S.K."/>
            <person name="Wortman J."/>
            <person name="Nusbaum C."/>
            <person name="Birren B."/>
        </authorList>
    </citation>
    <scope>NUCLEOTIDE SEQUENCE [LARGE SCALE GENOMIC DNA]</scope>
    <source>
        <strain evidence="1 2">CBS 43764</strain>
    </source>
</reference>
<dbReference type="EMBL" id="KN847555">
    <property type="protein sequence ID" value="KIW01337.1"/>
    <property type="molecule type" value="Genomic_DNA"/>
</dbReference>